<evidence type="ECO:0000256" key="5">
    <source>
        <dbReference type="ARBA" id="ARBA00022741"/>
    </source>
</evidence>
<keyword evidence="3" id="KW-0813">Transport</keyword>
<dbReference type="InterPro" id="IPR003593">
    <property type="entry name" value="AAA+_ATPase"/>
</dbReference>
<dbReference type="Pfam" id="PF01061">
    <property type="entry name" value="ABC2_membrane"/>
    <property type="match status" value="2"/>
</dbReference>
<evidence type="ECO:0000259" key="10">
    <source>
        <dbReference type="PROSITE" id="PS50893"/>
    </source>
</evidence>
<comment type="subcellular location">
    <subcellularLocation>
        <location evidence="1">Membrane</location>
        <topology evidence="1">Multi-pass membrane protein</topology>
    </subcellularLocation>
</comment>
<gene>
    <name evidence="11" type="ORF">Poli38472_011120</name>
</gene>
<evidence type="ECO:0000256" key="1">
    <source>
        <dbReference type="ARBA" id="ARBA00004141"/>
    </source>
</evidence>
<organism evidence="11 12">
    <name type="scientific">Pythium oligandrum</name>
    <name type="common">Mycoparasitic fungus</name>
    <dbReference type="NCBI Taxonomy" id="41045"/>
    <lineage>
        <taxon>Eukaryota</taxon>
        <taxon>Sar</taxon>
        <taxon>Stramenopiles</taxon>
        <taxon>Oomycota</taxon>
        <taxon>Peronosporomycetes</taxon>
        <taxon>Pythiales</taxon>
        <taxon>Pythiaceae</taxon>
        <taxon>Pythium</taxon>
    </lineage>
</organism>
<dbReference type="GO" id="GO:0016020">
    <property type="term" value="C:membrane"/>
    <property type="evidence" value="ECO:0007669"/>
    <property type="project" value="UniProtKB-SubCell"/>
</dbReference>
<dbReference type="SMART" id="SM00382">
    <property type="entry name" value="AAA"/>
    <property type="match status" value="2"/>
</dbReference>
<dbReference type="InterPro" id="IPR013525">
    <property type="entry name" value="ABC2_TM"/>
</dbReference>
<protein>
    <recommendedName>
        <fullName evidence="10">ABC transporter domain-containing protein</fullName>
    </recommendedName>
</protein>
<proteinExistence type="inferred from homology"/>
<dbReference type="InterPro" id="IPR010929">
    <property type="entry name" value="PDR_CDR_ABC"/>
</dbReference>
<accession>A0A8K1FKU3</accession>
<dbReference type="InterPro" id="IPR043926">
    <property type="entry name" value="ABCG_dom"/>
</dbReference>
<dbReference type="OrthoDB" id="66620at2759"/>
<feature type="transmembrane region" description="Helical" evidence="9">
    <location>
        <begin position="434"/>
        <end position="457"/>
    </location>
</feature>
<evidence type="ECO:0000256" key="6">
    <source>
        <dbReference type="ARBA" id="ARBA00022840"/>
    </source>
</evidence>
<keyword evidence="6" id="KW-0067">ATP-binding</keyword>
<dbReference type="PROSITE" id="PS50893">
    <property type="entry name" value="ABC_TRANSPORTER_2"/>
    <property type="match status" value="2"/>
</dbReference>
<dbReference type="Proteomes" id="UP000794436">
    <property type="component" value="Unassembled WGS sequence"/>
</dbReference>
<feature type="transmembrane region" description="Helical" evidence="9">
    <location>
        <begin position="1115"/>
        <end position="1138"/>
    </location>
</feature>
<dbReference type="FunFam" id="3.40.50.300:FF:000528">
    <property type="entry name" value="ABC transporter G family member 31"/>
    <property type="match status" value="1"/>
</dbReference>
<reference evidence="11" key="1">
    <citation type="submission" date="2019-03" db="EMBL/GenBank/DDBJ databases">
        <title>Long read genome sequence of the mycoparasitic Pythium oligandrum ATCC 38472 isolated from sugarbeet rhizosphere.</title>
        <authorList>
            <person name="Gaulin E."/>
        </authorList>
    </citation>
    <scope>NUCLEOTIDE SEQUENCE</scope>
    <source>
        <strain evidence="11">ATCC 38472_TT</strain>
    </source>
</reference>
<evidence type="ECO:0000313" key="11">
    <source>
        <dbReference type="EMBL" id="TMW67500.1"/>
    </source>
</evidence>
<evidence type="ECO:0000256" key="3">
    <source>
        <dbReference type="ARBA" id="ARBA00022448"/>
    </source>
</evidence>
<keyword evidence="4 9" id="KW-0812">Transmembrane</keyword>
<feature type="transmembrane region" description="Helical" evidence="9">
    <location>
        <begin position="664"/>
        <end position="687"/>
    </location>
</feature>
<dbReference type="InterPro" id="IPR003439">
    <property type="entry name" value="ABC_transporter-like_ATP-bd"/>
</dbReference>
<feature type="transmembrane region" description="Helical" evidence="9">
    <location>
        <begin position="463"/>
        <end position="489"/>
    </location>
</feature>
<dbReference type="Pfam" id="PF06422">
    <property type="entry name" value="PDR_CDR"/>
    <property type="match status" value="1"/>
</dbReference>
<dbReference type="GO" id="GO:0140359">
    <property type="term" value="F:ABC-type transporter activity"/>
    <property type="evidence" value="ECO:0007669"/>
    <property type="project" value="InterPro"/>
</dbReference>
<keyword evidence="5" id="KW-0547">Nucleotide-binding</keyword>
<feature type="transmembrane region" description="Helical" evidence="9">
    <location>
        <begin position="1320"/>
        <end position="1342"/>
    </location>
</feature>
<sequence length="1350" mass="148445">MTQETDAKTLLAHGPEGLYHHYASRLETAMGRPLPKMEVRFKNLSLSASVPVASDGTSHGIPTVASSLVRGLRDLVPGPQPTATKHLLKDISGVFKPGTMTLILGQPGCGKSSLLKVLSGRLPLSKSMNLQGEITFNGVDRVEIAKRLPQFASYVTQRDYHFPTMTVKETLEFAHECCGDGLHSGSLRNGTHEDSKAALDTVKAFNQHLPEVVLRQLGLEVCQDTVVGDAMLRGVSGGERKRVTIGEMEFGSRLVALMDEISTGLDSAATYDIVKTQRSATKKLGLTVVMALLQPSPEVFGLFDEVMLLNKGEVMYHGPREQVASYFESLGFVCPAGRDVADFLLDLGTSRQHQYQVARVNGGIHPFSASEFADEFVGSSIHGEMLAAVASPVDPVLVEDMEQLVRSTPEFHQSFVASVRTLLKREAKLLVRNVAVIQGRVLLVVLVGLVFATLFYQMNPSNAQLVIGSLFAITGFLTLGQSAQIPTVIDAREVFYKQRRANLYSTTSYVVAWSISQVPVACIEGMVFGALMYWTAGLVSSVKSFLIFELLLCLTNMTYATWFAFVTVASPSLHIAEPVAFFSLICFTLFGGFVIVKDAIPDYVIWLFWSNPMWWSLQSLAINQYTAGAFDVCEFDGVDYCATYGMKMGPYLLSVYNMESDEKWLWYGVAFLLGAFLCFMGFTIMTLEYFRYEGPGHVTLSEAELLPATSEEYDQLETPRGKGNDHIEVEVTKEVQAHERHFTPVTLAFKDLWYSVPDPKDPKGEPLNLLKGISGFATPGTITALMGSSGAGKTTLMDVIAGRKTGGKIEGQILLNGHVATDLAICRATGYCEQMDIHSEASTFREALTFSAFLRQGSDVPDSQKYESVEECLDLLDMRSIADQIIRGSSVEQMKRLTIGVELAAQPSVLFLDEPTSGLDARSAKVIMDGVRKVADTGRTVVCTIHQPSTDVFMLFDSLLLLKRGGQTVYFGDLGAKAVELVKYFESIDGVSPLDEGYNPATWMLEVIGAGVGNTANADTDFVSLFESSEKKALLNANLVRPGVCVPAPGTSALTFTSKRAASNWTQARFLLKRFADLYWRTPEYNMTRLVIFVLLALIFGIAFIGMDYTSYQGINAGVGVVYLTSFYIGCIAFESVYTITVGDRGAFYRERSAQTYNALWYCVGASIVEIPYVFASSLVFCAIFFPMAGWTGGLRFLQYWFHTSISVLLQTYGGQAAMYALPSVEVAMIFSIVINTIFYQVIGYNPPANVIPLGYKWLYHINSTKYPASILTSIIFGECSSDNTEIGCSQVSDLPPTVAANSTIQEYIGDVFLVKRDELWFNFGIILVFFAVFRILALLALRFVKHQTR</sequence>
<evidence type="ECO:0000313" key="12">
    <source>
        <dbReference type="Proteomes" id="UP000794436"/>
    </source>
</evidence>
<dbReference type="CDD" id="cd03232">
    <property type="entry name" value="ABCG_PDR_domain2"/>
    <property type="match status" value="1"/>
</dbReference>
<evidence type="ECO:0000256" key="8">
    <source>
        <dbReference type="ARBA" id="ARBA00023136"/>
    </source>
</evidence>
<feature type="domain" description="ABC transporter" evidence="10">
    <location>
        <begin position="747"/>
        <end position="990"/>
    </location>
</feature>
<name>A0A8K1FKU3_PYTOL</name>
<dbReference type="InterPro" id="IPR027417">
    <property type="entry name" value="P-loop_NTPase"/>
</dbReference>
<dbReference type="InterPro" id="IPR034003">
    <property type="entry name" value="ABCG_PDR_2"/>
</dbReference>
<evidence type="ECO:0000256" key="7">
    <source>
        <dbReference type="ARBA" id="ARBA00022989"/>
    </source>
</evidence>
<dbReference type="SUPFAM" id="SSF52540">
    <property type="entry name" value="P-loop containing nucleoside triphosphate hydrolases"/>
    <property type="match status" value="2"/>
</dbReference>
<keyword evidence="12" id="KW-1185">Reference proteome</keyword>
<comment type="caution">
    <text evidence="11">The sequence shown here is derived from an EMBL/GenBank/DDBJ whole genome shotgun (WGS) entry which is preliminary data.</text>
</comment>
<feature type="transmembrane region" description="Helical" evidence="9">
    <location>
        <begin position="546"/>
        <end position="569"/>
    </location>
</feature>
<dbReference type="Pfam" id="PF00005">
    <property type="entry name" value="ABC_tran"/>
    <property type="match status" value="2"/>
</dbReference>
<feature type="transmembrane region" description="Helical" evidence="9">
    <location>
        <begin position="581"/>
        <end position="609"/>
    </location>
</feature>
<evidence type="ECO:0000256" key="2">
    <source>
        <dbReference type="ARBA" id="ARBA00006012"/>
    </source>
</evidence>
<feature type="domain" description="ABC transporter" evidence="10">
    <location>
        <begin position="70"/>
        <end position="336"/>
    </location>
</feature>
<feature type="transmembrane region" description="Helical" evidence="9">
    <location>
        <begin position="1227"/>
        <end position="1245"/>
    </location>
</feature>
<feature type="transmembrane region" description="Helical" evidence="9">
    <location>
        <begin position="1159"/>
        <end position="1186"/>
    </location>
</feature>
<feature type="transmembrane region" description="Helical" evidence="9">
    <location>
        <begin position="1090"/>
        <end position="1109"/>
    </location>
</feature>
<evidence type="ECO:0000256" key="9">
    <source>
        <dbReference type="SAM" id="Phobius"/>
    </source>
</evidence>
<dbReference type="Gene3D" id="3.40.50.300">
    <property type="entry name" value="P-loop containing nucleotide triphosphate hydrolases"/>
    <property type="match status" value="2"/>
</dbReference>
<dbReference type="Pfam" id="PF19055">
    <property type="entry name" value="ABC2_membrane_7"/>
    <property type="match status" value="2"/>
</dbReference>
<dbReference type="GO" id="GO:0005524">
    <property type="term" value="F:ATP binding"/>
    <property type="evidence" value="ECO:0007669"/>
    <property type="project" value="UniProtKB-KW"/>
</dbReference>
<dbReference type="GO" id="GO:0016887">
    <property type="term" value="F:ATP hydrolysis activity"/>
    <property type="evidence" value="ECO:0007669"/>
    <property type="project" value="InterPro"/>
</dbReference>
<keyword evidence="8 9" id="KW-0472">Membrane</keyword>
<evidence type="ECO:0000256" key="4">
    <source>
        <dbReference type="ARBA" id="ARBA00022692"/>
    </source>
</evidence>
<comment type="similarity">
    <text evidence="2">Belongs to the ABC transporter superfamily. ABCG family. PDR (TC 3.A.1.205) subfamily.</text>
</comment>
<dbReference type="EMBL" id="SPLM01000004">
    <property type="protein sequence ID" value="TMW67500.1"/>
    <property type="molecule type" value="Genomic_DNA"/>
</dbReference>
<keyword evidence="7 9" id="KW-1133">Transmembrane helix</keyword>
<dbReference type="FunFam" id="3.40.50.300:FF:000289">
    <property type="entry name" value="ABC transporter G family member 31"/>
    <property type="match status" value="1"/>
</dbReference>
<feature type="transmembrane region" description="Helical" evidence="9">
    <location>
        <begin position="510"/>
        <end position="534"/>
    </location>
</feature>
<dbReference type="PANTHER" id="PTHR19241">
    <property type="entry name" value="ATP-BINDING CASSETTE TRANSPORTER"/>
    <property type="match status" value="1"/>
</dbReference>